<evidence type="ECO:0000313" key="2">
    <source>
        <dbReference type="EMBL" id="SVC82963.1"/>
    </source>
</evidence>
<name>A0A382QBP5_9ZZZZ</name>
<gene>
    <name evidence="2" type="ORF">METZ01_LOCUS335817</name>
</gene>
<organism evidence="2">
    <name type="scientific">marine metagenome</name>
    <dbReference type="NCBI Taxonomy" id="408172"/>
    <lineage>
        <taxon>unclassified sequences</taxon>
        <taxon>metagenomes</taxon>
        <taxon>ecological metagenomes</taxon>
    </lineage>
</organism>
<evidence type="ECO:0000256" key="1">
    <source>
        <dbReference type="SAM" id="Phobius"/>
    </source>
</evidence>
<feature type="transmembrane region" description="Helical" evidence="1">
    <location>
        <begin position="12"/>
        <end position="32"/>
    </location>
</feature>
<protein>
    <submittedName>
        <fullName evidence="2">Uncharacterized protein</fullName>
    </submittedName>
</protein>
<sequence>MNQSIVFFVDGVIGFGYVFMNHQVDFLCFLLFGRNYHPVYLKSYWGDLYSFTVELCHSIDSINSIVEVLNYL</sequence>
<keyword evidence="1" id="KW-1133">Transmembrane helix</keyword>
<keyword evidence="1" id="KW-0812">Transmembrane</keyword>
<reference evidence="2" key="1">
    <citation type="submission" date="2018-05" db="EMBL/GenBank/DDBJ databases">
        <authorList>
            <person name="Lanie J.A."/>
            <person name="Ng W.-L."/>
            <person name="Kazmierczak K.M."/>
            <person name="Andrzejewski T.M."/>
            <person name="Davidsen T.M."/>
            <person name="Wayne K.J."/>
            <person name="Tettelin H."/>
            <person name="Glass J.I."/>
            <person name="Rusch D."/>
            <person name="Podicherti R."/>
            <person name="Tsui H.-C.T."/>
            <person name="Winkler M.E."/>
        </authorList>
    </citation>
    <scope>NUCLEOTIDE SEQUENCE</scope>
</reference>
<keyword evidence="1" id="KW-0472">Membrane</keyword>
<proteinExistence type="predicted"/>
<dbReference type="EMBL" id="UINC01113388">
    <property type="protein sequence ID" value="SVC82963.1"/>
    <property type="molecule type" value="Genomic_DNA"/>
</dbReference>
<accession>A0A382QBP5</accession>
<dbReference type="AlphaFoldDB" id="A0A382QBP5"/>